<keyword evidence="9 16" id="KW-0547">Nucleotide-binding</keyword>
<evidence type="ECO:0000256" key="8">
    <source>
        <dbReference type="ARBA" id="ARBA00022598"/>
    </source>
</evidence>
<gene>
    <name evidence="15" type="primary">ddl</name>
    <name evidence="18" type="ORF">JY500_16705</name>
</gene>
<comment type="function">
    <text evidence="3 15">Cell wall formation.</text>
</comment>
<dbReference type="SUPFAM" id="SSF52440">
    <property type="entry name" value="PreATP-grasp domain"/>
    <property type="match status" value="1"/>
</dbReference>
<dbReference type="Proteomes" id="UP000663570">
    <property type="component" value="Chromosome"/>
</dbReference>
<keyword evidence="8 15" id="KW-0436">Ligase</keyword>
<dbReference type="SUPFAM" id="SSF56059">
    <property type="entry name" value="Glutathione synthetase ATP-binding domain-like"/>
    <property type="match status" value="1"/>
</dbReference>
<dbReference type="PANTHER" id="PTHR23132">
    <property type="entry name" value="D-ALANINE--D-ALANINE LIGASE"/>
    <property type="match status" value="1"/>
</dbReference>
<dbReference type="PROSITE" id="PS00844">
    <property type="entry name" value="DALA_DALA_LIGASE_2"/>
    <property type="match status" value="1"/>
</dbReference>
<evidence type="ECO:0000256" key="15">
    <source>
        <dbReference type="HAMAP-Rule" id="MF_00047"/>
    </source>
</evidence>
<evidence type="ECO:0000256" key="16">
    <source>
        <dbReference type="PROSITE-ProRule" id="PRU00409"/>
    </source>
</evidence>
<dbReference type="InterPro" id="IPR005905">
    <property type="entry name" value="D_ala_D_ala"/>
</dbReference>
<dbReference type="PIRSF" id="PIRSF039102">
    <property type="entry name" value="Ddl/VanB"/>
    <property type="match status" value="1"/>
</dbReference>
<comment type="catalytic activity">
    <reaction evidence="14 15">
        <text>2 D-alanine + ATP = D-alanyl-D-alanine + ADP + phosphate + H(+)</text>
        <dbReference type="Rhea" id="RHEA:11224"/>
        <dbReference type="ChEBI" id="CHEBI:15378"/>
        <dbReference type="ChEBI" id="CHEBI:30616"/>
        <dbReference type="ChEBI" id="CHEBI:43474"/>
        <dbReference type="ChEBI" id="CHEBI:57416"/>
        <dbReference type="ChEBI" id="CHEBI:57822"/>
        <dbReference type="ChEBI" id="CHEBI:456216"/>
        <dbReference type="EC" id="6.3.2.4"/>
    </reaction>
</comment>
<evidence type="ECO:0000256" key="5">
    <source>
        <dbReference type="ARBA" id="ARBA00010871"/>
    </source>
</evidence>
<comment type="pathway">
    <text evidence="15">Cell wall biogenesis; peptidoglycan biosynthesis.</text>
</comment>
<evidence type="ECO:0000256" key="12">
    <source>
        <dbReference type="ARBA" id="ARBA00022984"/>
    </source>
</evidence>
<dbReference type="Pfam" id="PF01820">
    <property type="entry name" value="Dala_Dala_lig_N"/>
    <property type="match status" value="1"/>
</dbReference>
<dbReference type="InterPro" id="IPR016185">
    <property type="entry name" value="PreATP-grasp_dom_sf"/>
</dbReference>
<evidence type="ECO:0000256" key="14">
    <source>
        <dbReference type="ARBA" id="ARBA00047614"/>
    </source>
</evidence>
<dbReference type="InterPro" id="IPR011761">
    <property type="entry name" value="ATP-grasp"/>
</dbReference>
<evidence type="ECO:0000256" key="6">
    <source>
        <dbReference type="ARBA" id="ARBA00012216"/>
    </source>
</evidence>
<evidence type="ECO:0000313" key="18">
    <source>
        <dbReference type="EMBL" id="QSI76100.1"/>
    </source>
</evidence>
<keyword evidence="7 15" id="KW-0963">Cytoplasm</keyword>
<dbReference type="InterPro" id="IPR011095">
    <property type="entry name" value="Dala_Dala_lig_C"/>
</dbReference>
<dbReference type="InterPro" id="IPR000291">
    <property type="entry name" value="D-Ala_lig_Van_CS"/>
</dbReference>
<dbReference type="NCBIfam" id="TIGR01205">
    <property type="entry name" value="D_ala_D_alaTIGR"/>
    <property type="match status" value="1"/>
</dbReference>
<evidence type="ECO:0000256" key="11">
    <source>
        <dbReference type="ARBA" id="ARBA00022960"/>
    </source>
</evidence>
<dbReference type="PANTHER" id="PTHR23132:SF23">
    <property type="entry name" value="D-ALANINE--D-ALANINE LIGASE B"/>
    <property type="match status" value="1"/>
</dbReference>
<dbReference type="RefSeq" id="WP_172196868.1">
    <property type="nucleotide sequence ID" value="NZ_CP071060.1"/>
</dbReference>
<dbReference type="EMBL" id="CP071060">
    <property type="protein sequence ID" value="QSI76100.1"/>
    <property type="molecule type" value="Genomic_DNA"/>
</dbReference>
<comment type="subcellular location">
    <subcellularLocation>
        <location evidence="4 15">Cytoplasm</location>
    </subcellularLocation>
</comment>
<evidence type="ECO:0000256" key="7">
    <source>
        <dbReference type="ARBA" id="ARBA00022490"/>
    </source>
</evidence>
<organism evidence="18 19">
    <name type="scientific">Niveibacterium microcysteis</name>
    <dbReference type="NCBI Taxonomy" id="2811415"/>
    <lineage>
        <taxon>Bacteria</taxon>
        <taxon>Pseudomonadati</taxon>
        <taxon>Pseudomonadota</taxon>
        <taxon>Betaproteobacteria</taxon>
        <taxon>Rhodocyclales</taxon>
        <taxon>Rhodocyclaceae</taxon>
        <taxon>Niveibacterium</taxon>
    </lineage>
</organism>
<evidence type="ECO:0000313" key="19">
    <source>
        <dbReference type="Proteomes" id="UP000663570"/>
    </source>
</evidence>
<dbReference type="PROSITE" id="PS00843">
    <property type="entry name" value="DALA_DALA_LIGASE_1"/>
    <property type="match status" value="1"/>
</dbReference>
<dbReference type="NCBIfam" id="NF002378">
    <property type="entry name" value="PRK01372.1"/>
    <property type="match status" value="1"/>
</dbReference>
<dbReference type="HAMAP" id="MF_00047">
    <property type="entry name" value="Dala_Dala_lig"/>
    <property type="match status" value="1"/>
</dbReference>
<keyword evidence="13 15" id="KW-0961">Cell wall biogenesis/degradation</keyword>
<keyword evidence="11 15" id="KW-0133">Cell shape</keyword>
<evidence type="ECO:0000256" key="4">
    <source>
        <dbReference type="ARBA" id="ARBA00004496"/>
    </source>
</evidence>
<dbReference type="InterPro" id="IPR013815">
    <property type="entry name" value="ATP_grasp_subdomain_1"/>
</dbReference>
<dbReference type="Gene3D" id="3.30.1490.20">
    <property type="entry name" value="ATP-grasp fold, A domain"/>
    <property type="match status" value="1"/>
</dbReference>
<sequence>MTDVKELGKVAVLMGGSSAERDVSLMSGGAVLEALLARGVDAHRFDPSERDVMALRDEGFDRAFVILHGRGGEDGTLQGVLETLRIPYTGSGVMASAISMDKWRTKLVWLAAGLPTPRFRLLDAETDWDDVARDLGLPIFVKPVHEGSSMGATKVTEVAQLKEAWALAARFDSLVIAEEFIEGQELTAPFLGDKPLPLVRIAAPDGKYDYQNKYFTDVVQYHCPCGLPAEREAELQAIVMRASAVLGCRGWGRADLMLTADGRAYLLEMNTAPGMTSHSLVPMAARAAGIAFEDLCVEILKGAALG</sequence>
<dbReference type="Gene3D" id="3.40.50.20">
    <property type="match status" value="1"/>
</dbReference>
<protein>
    <recommendedName>
        <fullName evidence="6 15">D-alanine--D-alanine ligase</fullName>
        <ecNumber evidence="6 15">6.3.2.4</ecNumber>
    </recommendedName>
    <alternativeName>
        <fullName evidence="15">D-Ala-D-Ala ligase</fullName>
    </alternativeName>
    <alternativeName>
        <fullName evidence="15">D-alanylalanine synthetase</fullName>
    </alternativeName>
</protein>
<evidence type="ECO:0000256" key="2">
    <source>
        <dbReference type="ARBA" id="ARBA00001946"/>
    </source>
</evidence>
<comment type="cofactor">
    <cofactor evidence="1">
        <name>Mn(2+)</name>
        <dbReference type="ChEBI" id="CHEBI:29035"/>
    </cofactor>
</comment>
<dbReference type="EC" id="6.3.2.4" evidence="6 15"/>
<keyword evidence="19" id="KW-1185">Reference proteome</keyword>
<evidence type="ECO:0000256" key="1">
    <source>
        <dbReference type="ARBA" id="ARBA00001936"/>
    </source>
</evidence>
<keyword evidence="12 15" id="KW-0573">Peptidoglycan synthesis</keyword>
<feature type="domain" description="ATP-grasp" evidence="17">
    <location>
        <begin position="106"/>
        <end position="301"/>
    </location>
</feature>
<dbReference type="InterPro" id="IPR011127">
    <property type="entry name" value="Dala_Dala_lig_N"/>
</dbReference>
<reference evidence="18 19" key="1">
    <citation type="submission" date="2021-02" db="EMBL/GenBank/DDBJ databases">
        <title>Niveibacterium changnyeongensis HC41.</title>
        <authorList>
            <person name="Kang M."/>
        </authorList>
    </citation>
    <scope>NUCLEOTIDE SEQUENCE [LARGE SCALE GENOMIC DNA]</scope>
    <source>
        <strain evidence="18 19">HC41</strain>
    </source>
</reference>
<keyword evidence="10 16" id="KW-0067">ATP-binding</keyword>
<dbReference type="Pfam" id="PF07478">
    <property type="entry name" value="Dala_Dala_lig_C"/>
    <property type="match status" value="1"/>
</dbReference>
<evidence type="ECO:0000259" key="17">
    <source>
        <dbReference type="PROSITE" id="PS50975"/>
    </source>
</evidence>
<proteinExistence type="inferred from homology"/>
<comment type="similarity">
    <text evidence="5 15">Belongs to the D-alanine--D-alanine ligase family.</text>
</comment>
<dbReference type="PROSITE" id="PS50975">
    <property type="entry name" value="ATP_GRASP"/>
    <property type="match status" value="1"/>
</dbReference>
<dbReference type="GO" id="GO:0016874">
    <property type="term" value="F:ligase activity"/>
    <property type="evidence" value="ECO:0007669"/>
    <property type="project" value="UniProtKB-KW"/>
</dbReference>
<evidence type="ECO:0000256" key="9">
    <source>
        <dbReference type="ARBA" id="ARBA00022741"/>
    </source>
</evidence>
<comment type="cofactor">
    <cofactor evidence="2">
        <name>Mg(2+)</name>
        <dbReference type="ChEBI" id="CHEBI:18420"/>
    </cofactor>
</comment>
<evidence type="ECO:0000256" key="10">
    <source>
        <dbReference type="ARBA" id="ARBA00022840"/>
    </source>
</evidence>
<accession>A0ABX7M2W6</accession>
<evidence type="ECO:0000256" key="13">
    <source>
        <dbReference type="ARBA" id="ARBA00023316"/>
    </source>
</evidence>
<name>A0ABX7M2W6_9RHOO</name>
<dbReference type="Gene3D" id="3.30.470.20">
    <property type="entry name" value="ATP-grasp fold, B domain"/>
    <property type="match status" value="1"/>
</dbReference>
<evidence type="ECO:0000256" key="3">
    <source>
        <dbReference type="ARBA" id="ARBA00003921"/>
    </source>
</evidence>